<sequence length="22" mass="2329">MHSVFLFHAIKAGLDMGIVNAG</sequence>
<evidence type="ECO:0000313" key="2">
    <source>
        <dbReference type="EMBL" id="CAF5227138.1"/>
    </source>
</evidence>
<reference evidence="3" key="1">
    <citation type="submission" date="2021-02" db="EMBL/GenBank/DDBJ databases">
        <authorList>
            <person name="Nowell W R."/>
        </authorList>
    </citation>
    <scope>NUCLEOTIDE SEQUENCE</scope>
</reference>
<feature type="non-terminal residue" evidence="3">
    <location>
        <position position="22"/>
    </location>
</feature>
<dbReference type="InterPro" id="IPR011005">
    <property type="entry name" value="Dihydropteroate_synth-like_sf"/>
</dbReference>
<dbReference type="Gene3D" id="3.20.20.20">
    <property type="entry name" value="Dihydropteroate synthase-like"/>
    <property type="match status" value="1"/>
</dbReference>
<dbReference type="AlphaFoldDB" id="A0A8S3K7R9"/>
<dbReference type="EMBL" id="CAJOBI010364963">
    <property type="protein sequence ID" value="CAF5227811.1"/>
    <property type="molecule type" value="Genomic_DNA"/>
</dbReference>
<proteinExistence type="predicted"/>
<evidence type="ECO:0000313" key="1">
    <source>
        <dbReference type="EMBL" id="CAF5165612.1"/>
    </source>
</evidence>
<evidence type="ECO:0000313" key="4">
    <source>
        <dbReference type="Proteomes" id="UP000676336"/>
    </source>
</evidence>
<dbReference type="Proteomes" id="UP000676336">
    <property type="component" value="Unassembled WGS sequence"/>
</dbReference>
<dbReference type="Proteomes" id="UP000681967">
    <property type="component" value="Unassembled WGS sequence"/>
</dbReference>
<protein>
    <submittedName>
        <fullName evidence="3">Uncharacterized protein</fullName>
    </submittedName>
</protein>
<evidence type="ECO:0000313" key="3">
    <source>
        <dbReference type="EMBL" id="CAF5227811.1"/>
    </source>
</evidence>
<gene>
    <name evidence="1" type="ORF">BYL167_LOCUS75850</name>
    <name evidence="2" type="ORF">GIL414_LOCUS87488</name>
    <name evidence="3" type="ORF">SMN809_LOCUS85448</name>
</gene>
<name>A0A8S3K7R9_9BILA</name>
<dbReference type="EMBL" id="CAJOBH010272241">
    <property type="protein sequence ID" value="CAF5165612.1"/>
    <property type="molecule type" value="Genomic_DNA"/>
</dbReference>
<organism evidence="3 4">
    <name type="scientific">Rotaria magnacalcarata</name>
    <dbReference type="NCBI Taxonomy" id="392030"/>
    <lineage>
        <taxon>Eukaryota</taxon>
        <taxon>Metazoa</taxon>
        <taxon>Spiralia</taxon>
        <taxon>Gnathifera</taxon>
        <taxon>Rotifera</taxon>
        <taxon>Eurotatoria</taxon>
        <taxon>Bdelloidea</taxon>
        <taxon>Philodinida</taxon>
        <taxon>Philodinidae</taxon>
        <taxon>Rotaria</taxon>
    </lineage>
</organism>
<dbReference type="Proteomes" id="UP000681720">
    <property type="component" value="Unassembled WGS sequence"/>
</dbReference>
<accession>A0A8S3K7R9</accession>
<comment type="caution">
    <text evidence="3">The sequence shown here is derived from an EMBL/GenBank/DDBJ whole genome shotgun (WGS) entry which is preliminary data.</text>
</comment>
<dbReference type="EMBL" id="CAJOBJ010380149">
    <property type="protein sequence ID" value="CAF5227138.1"/>
    <property type="molecule type" value="Genomic_DNA"/>
</dbReference>